<dbReference type="SUPFAM" id="SSF48264">
    <property type="entry name" value="Cytochrome P450"/>
    <property type="match status" value="1"/>
</dbReference>
<comment type="similarity">
    <text evidence="1 2">Belongs to the cytochrome P450 family.</text>
</comment>
<comment type="caution">
    <text evidence="4">The sequence shown here is derived from an EMBL/GenBank/DDBJ whole genome shotgun (WGS) entry which is preliminary data.</text>
</comment>
<evidence type="ECO:0000256" key="2">
    <source>
        <dbReference type="RuleBase" id="RU000461"/>
    </source>
</evidence>
<organism evidence="4 5">
    <name type="scientific">Streptomyces monticola</name>
    <dbReference type="NCBI Taxonomy" id="2666263"/>
    <lineage>
        <taxon>Bacteria</taxon>
        <taxon>Bacillati</taxon>
        <taxon>Actinomycetota</taxon>
        <taxon>Actinomycetes</taxon>
        <taxon>Kitasatosporales</taxon>
        <taxon>Streptomycetaceae</taxon>
        <taxon>Streptomyces</taxon>
    </lineage>
</organism>
<dbReference type="Pfam" id="PF00067">
    <property type="entry name" value="p450"/>
    <property type="match status" value="1"/>
</dbReference>
<sequence>MAGITHGRGGTEFVAGGCPRHLVGELPITPGPPVRLLDEADGVRHWLVTGYEAGRELLRNPHFSRARSAEQRHPRGPATRMSVTDMDPPRHTRIRHLVSKAFSARRVAELRPEIERLAEELLDQLTAASDGADLLRDFCTPLTFRAQSELLGVPPARRDVIFQLANERLGPPGAGPDDIHRGELRLYNAVADMLHDRHEPPRGLLGALITAHEEGQLGTEDDLTGLAASLFFDGHALAAAQIANAVHCVLSSPGLSRRLRADRTLLNCVVEESLRYSPAVNLSMTRTATADVEFAGASMRAGDQVSVALPLANRDDTVYPDAHRFGTERPASGHLSFGRGAHFCLGAHLARTEISVALTALLDRVPHLQLAVPPEEMAWWVSSSRRSLTSLPVLWWGARRQAA</sequence>
<dbReference type="InterPro" id="IPR017972">
    <property type="entry name" value="Cyt_P450_CS"/>
</dbReference>
<evidence type="ECO:0000256" key="1">
    <source>
        <dbReference type="ARBA" id="ARBA00010617"/>
    </source>
</evidence>
<dbReference type="PRINTS" id="PR00385">
    <property type="entry name" value="P450"/>
</dbReference>
<keyword evidence="5" id="KW-1185">Reference proteome</keyword>
<keyword evidence="2" id="KW-0560">Oxidoreductase</keyword>
<name>A0ABW2JUZ0_9ACTN</name>
<dbReference type="PRINTS" id="PR00359">
    <property type="entry name" value="BP450"/>
</dbReference>
<evidence type="ECO:0000313" key="5">
    <source>
        <dbReference type="Proteomes" id="UP001596523"/>
    </source>
</evidence>
<dbReference type="Proteomes" id="UP001596523">
    <property type="component" value="Unassembled WGS sequence"/>
</dbReference>
<dbReference type="RefSeq" id="WP_381837955.1">
    <property type="nucleotide sequence ID" value="NZ_JBHTCF010000020.1"/>
</dbReference>
<keyword evidence="2" id="KW-0349">Heme</keyword>
<proteinExistence type="inferred from homology"/>
<dbReference type="PROSITE" id="PS00086">
    <property type="entry name" value="CYTOCHROME_P450"/>
    <property type="match status" value="1"/>
</dbReference>
<gene>
    <name evidence="4" type="ORF">ACFQVC_34095</name>
</gene>
<accession>A0ABW2JUZ0</accession>
<dbReference type="InterPro" id="IPR036396">
    <property type="entry name" value="Cyt_P450_sf"/>
</dbReference>
<feature type="region of interest" description="Disordered" evidence="3">
    <location>
        <begin position="65"/>
        <end position="88"/>
    </location>
</feature>
<protein>
    <submittedName>
        <fullName evidence="4">Cytochrome P450</fullName>
    </submittedName>
</protein>
<dbReference type="InterPro" id="IPR001128">
    <property type="entry name" value="Cyt_P450"/>
</dbReference>
<reference evidence="5" key="1">
    <citation type="journal article" date="2019" name="Int. J. Syst. Evol. Microbiol.">
        <title>The Global Catalogue of Microorganisms (GCM) 10K type strain sequencing project: providing services to taxonomists for standard genome sequencing and annotation.</title>
        <authorList>
            <consortium name="The Broad Institute Genomics Platform"/>
            <consortium name="The Broad Institute Genome Sequencing Center for Infectious Disease"/>
            <person name="Wu L."/>
            <person name="Ma J."/>
        </authorList>
    </citation>
    <scope>NUCLEOTIDE SEQUENCE [LARGE SCALE GENOMIC DNA]</scope>
    <source>
        <strain evidence="5">SYNS20</strain>
    </source>
</reference>
<evidence type="ECO:0000256" key="3">
    <source>
        <dbReference type="SAM" id="MobiDB-lite"/>
    </source>
</evidence>
<dbReference type="PANTHER" id="PTHR46696:SF1">
    <property type="entry name" value="CYTOCHROME P450 YJIB-RELATED"/>
    <property type="match status" value="1"/>
</dbReference>
<keyword evidence="2" id="KW-0479">Metal-binding</keyword>
<dbReference type="EMBL" id="JBHTCF010000020">
    <property type="protein sequence ID" value="MFC7309228.1"/>
    <property type="molecule type" value="Genomic_DNA"/>
</dbReference>
<dbReference type="InterPro" id="IPR002397">
    <property type="entry name" value="Cyt_P450_B"/>
</dbReference>
<evidence type="ECO:0000313" key="4">
    <source>
        <dbReference type="EMBL" id="MFC7309228.1"/>
    </source>
</evidence>
<dbReference type="PANTHER" id="PTHR46696">
    <property type="entry name" value="P450, PUTATIVE (EUROFUNG)-RELATED"/>
    <property type="match status" value="1"/>
</dbReference>
<keyword evidence="2" id="KW-0503">Monooxygenase</keyword>
<dbReference type="Gene3D" id="1.10.630.10">
    <property type="entry name" value="Cytochrome P450"/>
    <property type="match status" value="1"/>
</dbReference>
<keyword evidence="2" id="KW-0408">Iron</keyword>